<dbReference type="SUPFAM" id="SSF103190">
    <property type="entry name" value="Sensory domain-like"/>
    <property type="match status" value="1"/>
</dbReference>
<comment type="caution">
    <text evidence="16">The sequence shown here is derived from an EMBL/GenBank/DDBJ whole genome shotgun (WGS) entry which is preliminary data.</text>
</comment>
<dbReference type="SUPFAM" id="SSF55785">
    <property type="entry name" value="PYP-like sensor domain (PAS domain)"/>
    <property type="match status" value="1"/>
</dbReference>
<reference evidence="16 17" key="1">
    <citation type="submission" date="2017-10" db="EMBL/GenBank/DDBJ databases">
        <title>Genomics of the genus Arcobacter.</title>
        <authorList>
            <person name="Perez-Cataluna A."/>
            <person name="Figueras M.J."/>
        </authorList>
    </citation>
    <scope>NUCLEOTIDE SEQUENCE [LARGE SCALE GENOMIC DNA]</scope>
    <source>
        <strain evidence="16 17">CECT 8993</strain>
    </source>
</reference>
<dbReference type="CDD" id="cd00082">
    <property type="entry name" value="HisKA"/>
    <property type="match status" value="1"/>
</dbReference>
<evidence type="ECO:0000256" key="1">
    <source>
        <dbReference type="ARBA" id="ARBA00000085"/>
    </source>
</evidence>
<dbReference type="GO" id="GO:0005524">
    <property type="term" value="F:ATP binding"/>
    <property type="evidence" value="ECO:0007669"/>
    <property type="project" value="UniProtKB-KW"/>
</dbReference>
<keyword evidence="6" id="KW-0808">Transferase</keyword>
<dbReference type="PANTHER" id="PTHR43065">
    <property type="entry name" value="SENSOR HISTIDINE KINASE"/>
    <property type="match status" value="1"/>
</dbReference>
<evidence type="ECO:0000256" key="13">
    <source>
        <dbReference type="ARBA" id="ARBA00023136"/>
    </source>
</evidence>
<evidence type="ECO:0000256" key="12">
    <source>
        <dbReference type="ARBA" id="ARBA00023012"/>
    </source>
</evidence>
<dbReference type="InterPro" id="IPR033479">
    <property type="entry name" value="dCache_1"/>
</dbReference>
<dbReference type="GO" id="GO:0000155">
    <property type="term" value="F:phosphorelay sensor kinase activity"/>
    <property type="evidence" value="ECO:0007669"/>
    <property type="project" value="InterPro"/>
</dbReference>
<dbReference type="InterPro" id="IPR003594">
    <property type="entry name" value="HATPase_dom"/>
</dbReference>
<dbReference type="EC" id="2.7.13.3" evidence="3"/>
<dbReference type="SMART" id="SM00091">
    <property type="entry name" value="PAS"/>
    <property type="match status" value="1"/>
</dbReference>
<dbReference type="InterPro" id="IPR003661">
    <property type="entry name" value="HisK_dim/P_dom"/>
</dbReference>
<keyword evidence="9" id="KW-0418">Kinase</keyword>
<evidence type="ECO:0000256" key="10">
    <source>
        <dbReference type="ARBA" id="ARBA00022840"/>
    </source>
</evidence>
<keyword evidence="13 14" id="KW-0472">Membrane</keyword>
<keyword evidence="11 14" id="KW-1133">Transmembrane helix</keyword>
<evidence type="ECO:0000259" key="15">
    <source>
        <dbReference type="PROSITE" id="PS50109"/>
    </source>
</evidence>
<accession>A0A4Q0YGI0</accession>
<dbReference type="AlphaFoldDB" id="A0A4Q0YGI0"/>
<dbReference type="InterPro" id="IPR000014">
    <property type="entry name" value="PAS"/>
</dbReference>
<dbReference type="Gene3D" id="3.30.565.10">
    <property type="entry name" value="Histidine kinase-like ATPase, C-terminal domain"/>
    <property type="match status" value="1"/>
</dbReference>
<keyword evidence="10" id="KW-0067">ATP-binding</keyword>
<dbReference type="InterPro" id="IPR035965">
    <property type="entry name" value="PAS-like_dom_sf"/>
</dbReference>
<dbReference type="Gene3D" id="6.10.340.10">
    <property type="match status" value="1"/>
</dbReference>
<dbReference type="EMBL" id="PDKJ01000002">
    <property type="protein sequence ID" value="RXJ69727.1"/>
    <property type="molecule type" value="Genomic_DNA"/>
</dbReference>
<evidence type="ECO:0000313" key="16">
    <source>
        <dbReference type="EMBL" id="RXJ69727.1"/>
    </source>
</evidence>
<keyword evidence="8" id="KW-0547">Nucleotide-binding</keyword>
<keyword evidence="12" id="KW-0902">Two-component regulatory system</keyword>
<feature type="transmembrane region" description="Helical" evidence="14">
    <location>
        <begin position="271"/>
        <end position="294"/>
    </location>
</feature>
<keyword evidence="5" id="KW-0597">Phosphoprotein</keyword>
<keyword evidence="7 14" id="KW-0812">Transmembrane</keyword>
<evidence type="ECO:0000256" key="2">
    <source>
        <dbReference type="ARBA" id="ARBA00004651"/>
    </source>
</evidence>
<dbReference type="InterPro" id="IPR005467">
    <property type="entry name" value="His_kinase_dom"/>
</dbReference>
<dbReference type="InterPro" id="IPR036890">
    <property type="entry name" value="HATPase_C_sf"/>
</dbReference>
<dbReference type="PROSITE" id="PS50109">
    <property type="entry name" value="HIS_KIN"/>
    <property type="match status" value="1"/>
</dbReference>
<sequence>MMKEKSLNKQILHLLMLITISVIITVGTLSIINIYNSKKELINFNQSLVLKQVNTKINELINEIDDVSRYIKRNYGLDDKSSINNLLELKSFISSILVLNKDGIVENFYSKSVQQNVYKGFDYSNKEYYKKLKSTNVYWSNVFLSSVDETPTISYSFNMGNKIGVVLIDLSSLSTFVIKFKNQDGSHMIRVFDRNGIIIMNPDTKALISQRYDASSSEVFTELINKKSPDSHGVFKSNVSGEKQYGSYWQNSRTGWYLIVRNNYNEIMKPIYYIVVVFILLIIFFIALSIYLSFKISKKIFKSFDNLHTITSKIADGHYSLEHKDMYYEEFNKLLNSFSKMQEEIDKREDKLEQSLSSFKALFNSTMESIVLSHGYDIIDLNDVTVEIFGFESKDEAIGRNVLDFVSEDYKELVKERFKKNINEPYEVDFCRKDGTIINGLVQGKFLKLDGKNIRVSALIDISDVKSKDKLLFQQTKMASMGEMIGNIAHQWRQPLNVISTSASSIKLEKEFGILEDKQIDNAMEMIVQNALYLSKTIDDFRNFFRIDKSLEKFEIRDSIDKALKLLQASIKNHNLIIKTDFLDKKFEVEGYPNEFIQVIINLINNSKDAFIANDISPRIIEIRELVNRDSYKLKFSDNAGGIPDNILLKIFDPYFTTKHKSQGTGIGLYMSHQIIVDHMRGEFYVKNINYKVEEKNYKGCCFTIKLPKNISHSYTFEI</sequence>
<feature type="transmembrane region" description="Helical" evidence="14">
    <location>
        <begin position="12"/>
        <end position="35"/>
    </location>
</feature>
<dbReference type="Pfam" id="PF00512">
    <property type="entry name" value="HisKA"/>
    <property type="match status" value="1"/>
</dbReference>
<dbReference type="InterPro" id="IPR036097">
    <property type="entry name" value="HisK_dim/P_sf"/>
</dbReference>
<dbReference type="Pfam" id="PF02743">
    <property type="entry name" value="dCache_1"/>
    <property type="match status" value="1"/>
</dbReference>
<dbReference type="GO" id="GO:0005886">
    <property type="term" value="C:plasma membrane"/>
    <property type="evidence" value="ECO:0007669"/>
    <property type="project" value="UniProtKB-SubCell"/>
</dbReference>
<dbReference type="PANTHER" id="PTHR43065:SF42">
    <property type="entry name" value="TWO-COMPONENT SENSOR PPRA"/>
    <property type="match status" value="1"/>
</dbReference>
<dbReference type="SMART" id="SM00388">
    <property type="entry name" value="HisKA"/>
    <property type="match status" value="1"/>
</dbReference>
<dbReference type="SMART" id="SM00387">
    <property type="entry name" value="HATPase_c"/>
    <property type="match status" value="1"/>
</dbReference>
<evidence type="ECO:0000256" key="6">
    <source>
        <dbReference type="ARBA" id="ARBA00022679"/>
    </source>
</evidence>
<feature type="domain" description="Histidine kinase" evidence="15">
    <location>
        <begin position="487"/>
        <end position="711"/>
    </location>
</feature>
<dbReference type="CDD" id="cd00130">
    <property type="entry name" value="PAS"/>
    <property type="match status" value="1"/>
</dbReference>
<organism evidence="16 17">
    <name type="scientific">Halarcobacter ebronensis</name>
    <dbReference type="NCBI Taxonomy" id="1462615"/>
    <lineage>
        <taxon>Bacteria</taxon>
        <taxon>Pseudomonadati</taxon>
        <taxon>Campylobacterota</taxon>
        <taxon>Epsilonproteobacteria</taxon>
        <taxon>Campylobacterales</taxon>
        <taxon>Arcobacteraceae</taxon>
        <taxon>Halarcobacter</taxon>
    </lineage>
</organism>
<dbReference type="InterPro" id="IPR029151">
    <property type="entry name" value="Sensor-like_sf"/>
</dbReference>
<gene>
    <name evidence="16" type="ORF">CRV08_03205</name>
</gene>
<dbReference type="Gene3D" id="1.10.287.130">
    <property type="match status" value="1"/>
</dbReference>
<name>A0A4Q0YGI0_9BACT</name>
<dbReference type="Pfam" id="PF13426">
    <property type="entry name" value="PAS_9"/>
    <property type="match status" value="1"/>
</dbReference>
<comment type="catalytic activity">
    <reaction evidence="1">
        <text>ATP + protein L-histidine = ADP + protein N-phospho-L-histidine.</text>
        <dbReference type="EC" id="2.7.13.3"/>
    </reaction>
</comment>
<dbReference type="SUPFAM" id="SSF55874">
    <property type="entry name" value="ATPase domain of HSP90 chaperone/DNA topoisomerase II/histidine kinase"/>
    <property type="match status" value="1"/>
</dbReference>
<dbReference type="Proteomes" id="UP000290172">
    <property type="component" value="Unassembled WGS sequence"/>
</dbReference>
<evidence type="ECO:0000256" key="4">
    <source>
        <dbReference type="ARBA" id="ARBA00022475"/>
    </source>
</evidence>
<protein>
    <recommendedName>
        <fullName evidence="3">histidine kinase</fullName>
        <ecNumber evidence="3">2.7.13.3</ecNumber>
    </recommendedName>
</protein>
<evidence type="ECO:0000256" key="7">
    <source>
        <dbReference type="ARBA" id="ARBA00022692"/>
    </source>
</evidence>
<evidence type="ECO:0000256" key="11">
    <source>
        <dbReference type="ARBA" id="ARBA00022989"/>
    </source>
</evidence>
<dbReference type="NCBIfam" id="TIGR00229">
    <property type="entry name" value="sensory_box"/>
    <property type="match status" value="1"/>
</dbReference>
<keyword evidence="4" id="KW-1003">Cell membrane</keyword>
<evidence type="ECO:0000256" key="8">
    <source>
        <dbReference type="ARBA" id="ARBA00022741"/>
    </source>
</evidence>
<evidence type="ECO:0000256" key="9">
    <source>
        <dbReference type="ARBA" id="ARBA00022777"/>
    </source>
</evidence>
<evidence type="ECO:0000256" key="3">
    <source>
        <dbReference type="ARBA" id="ARBA00012438"/>
    </source>
</evidence>
<dbReference type="RefSeq" id="WP_128979000.1">
    <property type="nucleotide sequence ID" value="NZ_PDKJ01000002.1"/>
</dbReference>
<evidence type="ECO:0000313" key="17">
    <source>
        <dbReference type="Proteomes" id="UP000290172"/>
    </source>
</evidence>
<evidence type="ECO:0000256" key="14">
    <source>
        <dbReference type="SAM" id="Phobius"/>
    </source>
</evidence>
<dbReference type="Gene3D" id="3.30.450.20">
    <property type="entry name" value="PAS domain"/>
    <property type="match status" value="2"/>
</dbReference>
<dbReference type="SUPFAM" id="SSF47384">
    <property type="entry name" value="Homodimeric domain of signal transducing histidine kinase"/>
    <property type="match status" value="1"/>
</dbReference>
<proteinExistence type="predicted"/>
<evidence type="ECO:0000256" key="5">
    <source>
        <dbReference type="ARBA" id="ARBA00022553"/>
    </source>
</evidence>
<comment type="subcellular location">
    <subcellularLocation>
        <location evidence="2">Cell membrane</location>
        <topology evidence="2">Multi-pass membrane protein</topology>
    </subcellularLocation>
</comment>
<dbReference type="Pfam" id="PF02518">
    <property type="entry name" value="HATPase_c"/>
    <property type="match status" value="1"/>
</dbReference>